<dbReference type="Pfam" id="PF07372">
    <property type="entry name" value="DUF1491"/>
    <property type="match status" value="1"/>
</dbReference>
<protein>
    <recommendedName>
        <fullName evidence="3">DUF1491 family protein</fullName>
    </recommendedName>
</protein>
<gene>
    <name evidence="1" type="ordered locus">Saro_0109</name>
</gene>
<accession>Q2GC65</accession>
<reference evidence="2" key="1">
    <citation type="submission" date="2006-01" db="EMBL/GenBank/DDBJ databases">
        <title>Complete sequence of Novosphingobium aromaticivorans DSM 12444.</title>
        <authorList>
            <consortium name="US DOE Joint Genome Institute"/>
            <person name="Copeland A."/>
            <person name="Lucas S."/>
            <person name="Lapidus A."/>
            <person name="Barry K."/>
            <person name="Detter J.C."/>
            <person name="Glavina T."/>
            <person name="Hammon N."/>
            <person name="Israni S."/>
            <person name="Pitluck S."/>
            <person name="Chain P."/>
            <person name="Malfatti S."/>
            <person name="Shin M."/>
            <person name="Vergez L."/>
            <person name="Schmutz J."/>
            <person name="Larimer F."/>
            <person name="Land M."/>
            <person name="Kyrpides N."/>
            <person name="Ivanova N."/>
            <person name="Fredrickson J."/>
            <person name="Balkwill D."/>
            <person name="Romine M.F."/>
            <person name="Richardson P."/>
        </authorList>
    </citation>
    <scope>NUCLEOTIDE SEQUENCE [LARGE SCALE GENOMIC DNA]</scope>
    <source>
        <strain evidence="2">ATCC 700278 / DSM 12444 / CCUG 56034 / CIP 105152 / NBRC 16084 / F199</strain>
    </source>
</reference>
<dbReference type="InterPro" id="IPR009964">
    <property type="entry name" value="DUF1491"/>
</dbReference>
<dbReference type="HOGENOM" id="CLU_146719_1_0_5"/>
<dbReference type="EMBL" id="CP000248">
    <property type="protein sequence ID" value="ABD24558.1"/>
    <property type="molecule type" value="Genomic_DNA"/>
</dbReference>
<evidence type="ECO:0008006" key="3">
    <source>
        <dbReference type="Google" id="ProtNLM"/>
    </source>
</evidence>
<organism evidence="1 2">
    <name type="scientific">Novosphingobium aromaticivorans (strain ATCC 700278 / DSM 12444 / CCUG 56034 / CIP 105152 / NBRC 16084 / F199)</name>
    <dbReference type="NCBI Taxonomy" id="279238"/>
    <lineage>
        <taxon>Bacteria</taxon>
        <taxon>Pseudomonadati</taxon>
        <taxon>Pseudomonadota</taxon>
        <taxon>Alphaproteobacteria</taxon>
        <taxon>Sphingomonadales</taxon>
        <taxon>Sphingomonadaceae</taxon>
        <taxon>Novosphingobium</taxon>
    </lineage>
</organism>
<proteinExistence type="predicted"/>
<keyword evidence="2" id="KW-1185">Reference proteome</keyword>
<sequence length="113" mass="12845">MSARLPAHAEVSGLIRLTQAAGGFAMVLNKGERDAGTLLIVIVENQGLATLHERMPQLDGTRKWTTTKHQLIENKKEFEDYLTRRMVQDPDVWIVELTVADRERFVRDNLSQS</sequence>
<evidence type="ECO:0000313" key="1">
    <source>
        <dbReference type="EMBL" id="ABD24558.1"/>
    </source>
</evidence>
<dbReference type="Proteomes" id="UP000009134">
    <property type="component" value="Chromosome"/>
</dbReference>
<dbReference type="KEGG" id="nar:Saro_0109"/>
<dbReference type="eggNOG" id="COG5447">
    <property type="taxonomic scope" value="Bacteria"/>
</dbReference>
<evidence type="ECO:0000313" key="2">
    <source>
        <dbReference type="Proteomes" id="UP000009134"/>
    </source>
</evidence>
<name>Q2GC65_NOVAD</name>
<dbReference type="RefSeq" id="WP_011443772.1">
    <property type="nucleotide sequence ID" value="NC_007794.1"/>
</dbReference>
<dbReference type="STRING" id="279238.Saro_0109"/>
<dbReference type="Gene3D" id="3.40.1530.20">
    <property type="entry name" value="Protein of unknown function (DUF1491)"/>
    <property type="match status" value="1"/>
</dbReference>
<dbReference type="AlphaFoldDB" id="Q2GC65"/>